<feature type="domain" description="ABC1 atypical kinase-like" evidence="3">
    <location>
        <begin position="207"/>
        <end position="444"/>
    </location>
</feature>
<dbReference type="InterPro" id="IPR011009">
    <property type="entry name" value="Kinase-like_dom_sf"/>
</dbReference>
<dbReference type="SUPFAM" id="SSF56112">
    <property type="entry name" value="Protein kinase-like (PK-like)"/>
    <property type="match status" value="1"/>
</dbReference>
<reference evidence="4 5" key="1">
    <citation type="journal article" date="2024" name="Nat. Commun.">
        <title>Phylogenomics reveals the evolutionary origins of lichenization in chlorophyte algae.</title>
        <authorList>
            <person name="Puginier C."/>
            <person name="Libourel C."/>
            <person name="Otte J."/>
            <person name="Skaloud P."/>
            <person name="Haon M."/>
            <person name="Grisel S."/>
            <person name="Petersen M."/>
            <person name="Berrin J.G."/>
            <person name="Delaux P.M."/>
            <person name="Dal Grande F."/>
            <person name="Keller J."/>
        </authorList>
    </citation>
    <scope>NUCLEOTIDE SEQUENCE [LARGE SCALE GENOMIC DNA]</scope>
    <source>
        <strain evidence="4 5">SAG 216-7</strain>
    </source>
</reference>
<dbReference type="PANTHER" id="PTHR10566">
    <property type="entry name" value="CHAPERONE-ACTIVITY OF BC1 COMPLEX CABC1 -RELATED"/>
    <property type="match status" value="1"/>
</dbReference>
<dbReference type="PANTHER" id="PTHR10566:SF117">
    <property type="entry name" value="UNUSUAL PROTEIN KINASE-RELATED"/>
    <property type="match status" value="1"/>
</dbReference>
<evidence type="ECO:0000313" key="4">
    <source>
        <dbReference type="EMBL" id="KAK9903916.1"/>
    </source>
</evidence>
<dbReference type="Pfam" id="PF03109">
    <property type="entry name" value="ABC1"/>
    <property type="match status" value="1"/>
</dbReference>
<dbReference type="Proteomes" id="UP001491310">
    <property type="component" value="Unassembled WGS sequence"/>
</dbReference>
<evidence type="ECO:0000256" key="1">
    <source>
        <dbReference type="ARBA" id="ARBA00009670"/>
    </source>
</evidence>
<feature type="compositionally biased region" description="Low complexity" evidence="2">
    <location>
        <begin position="605"/>
        <end position="621"/>
    </location>
</feature>
<comment type="similarity">
    <text evidence="1">Belongs to the protein kinase superfamily. ADCK protein kinase family.</text>
</comment>
<keyword evidence="5" id="KW-1185">Reference proteome</keyword>
<evidence type="ECO:0000256" key="2">
    <source>
        <dbReference type="SAM" id="MobiDB-lite"/>
    </source>
</evidence>
<organism evidence="4 5">
    <name type="scientific">Coccomyxa subellipsoidea</name>
    <dbReference type="NCBI Taxonomy" id="248742"/>
    <lineage>
        <taxon>Eukaryota</taxon>
        <taxon>Viridiplantae</taxon>
        <taxon>Chlorophyta</taxon>
        <taxon>core chlorophytes</taxon>
        <taxon>Trebouxiophyceae</taxon>
        <taxon>Trebouxiophyceae incertae sedis</taxon>
        <taxon>Coccomyxaceae</taxon>
        <taxon>Coccomyxa</taxon>
    </lineage>
</organism>
<dbReference type="InterPro" id="IPR004147">
    <property type="entry name" value="ABC1_dom"/>
</dbReference>
<evidence type="ECO:0000313" key="5">
    <source>
        <dbReference type="Proteomes" id="UP001491310"/>
    </source>
</evidence>
<sequence length="851" mass="92769">MDLTVSTSGRVAEYSPLQRGGGVEHRGRSTTQRQGVRYQRGRTLIANAYQAASLRSMSSQYSDIRKQLESDEQLKILMAGLRGSNLNDSDYAEEGVTMSLVEVVAGDDEDDCLPLVYDPERIAEFWARRPVAVATRIGQLLSIAGGFLSGFLWDLANGRLAETEVKRAIQLRNIVTSLGPAYIKLGQALSIRPDILSPAAMNELQKLCDKVPSYNNDDAMQVICDELGAPWYEVYAELSPRPIAAASLGQVYKGKLKTGETVAVKVQRPGVLETVSIDLFVIRRIGVFLRRFPEIKTDVPALIDEWASRFFEELDYVKEGQNATRFAESIREDLPQVVVPRTYTDYTRRRVLTSQWIDGEKLSQSKANDVASLVNVGVVCYLKQLLDTGFFMADPHPGNLIRTPDARLAILDFGLMTSIDDNIKYGMIEAISHLIHRDYEAIVQDFVTLDFIPKGTDLSPILPVLAKVFDQALEGGGAKNINFQELAADLAQITFDYPFRIPPYFALIIRAISVLEGVALVANPDFAIVDEAYPYVAKKLLTDQSPRLQAALQYMIYGKEDKFNAARLIDLLGAYETFREASQSARGSLDEAGHLAAVPEASSTSLSTISGSGASSHGSYSPMPAAWPRSENGAQLQPAPQRSILPGGWALPPPSLMPAPALGLLSSAVALPSLLLGSFLEANEFPDLASLARTTAAVNPPSTSNMALAATSSTGAREALKLLLSPEGKFFREFITNEVVLSIDAMSRTQLVSLVDRLGLSGIRLPLLLPGAANSWVALSPHLTEDDTRAVENVATVVEFLVGSGTDSSETFQQVAPLLPEVAAQMLPEIFSRLTSRIVARTLRELYVLPS</sequence>
<name>A0ABR2YEL5_9CHLO</name>
<evidence type="ECO:0000259" key="3">
    <source>
        <dbReference type="Pfam" id="PF03109"/>
    </source>
</evidence>
<dbReference type="CDD" id="cd05121">
    <property type="entry name" value="ABC1_ADCK3-like"/>
    <property type="match status" value="1"/>
</dbReference>
<accession>A0ABR2YEL5</accession>
<proteinExistence type="inferred from homology"/>
<protein>
    <recommendedName>
        <fullName evidence="3">ABC1 atypical kinase-like domain-containing protein</fullName>
    </recommendedName>
</protein>
<comment type="caution">
    <text evidence="4">The sequence shown here is derived from an EMBL/GenBank/DDBJ whole genome shotgun (WGS) entry which is preliminary data.</text>
</comment>
<gene>
    <name evidence="4" type="ORF">WJX75_000408</name>
</gene>
<feature type="region of interest" description="Disordered" evidence="2">
    <location>
        <begin position="605"/>
        <end position="641"/>
    </location>
</feature>
<dbReference type="InterPro" id="IPR050154">
    <property type="entry name" value="UbiB_kinase"/>
</dbReference>
<dbReference type="EMBL" id="JALJOT010000013">
    <property type="protein sequence ID" value="KAK9903916.1"/>
    <property type="molecule type" value="Genomic_DNA"/>
</dbReference>